<dbReference type="GO" id="GO:0003677">
    <property type="term" value="F:DNA binding"/>
    <property type="evidence" value="ECO:0007669"/>
    <property type="project" value="TreeGrafter"/>
</dbReference>
<evidence type="ECO:0000256" key="6">
    <source>
        <dbReference type="RuleBase" id="RU366049"/>
    </source>
</evidence>
<keyword evidence="8" id="KW-0812">Transmembrane</keyword>
<feature type="domain" description="Chromosome segregation in meiosis protein 3" evidence="9">
    <location>
        <begin position="99"/>
        <end position="163"/>
    </location>
</feature>
<dbReference type="Proteomes" id="UP000574390">
    <property type="component" value="Unassembled WGS sequence"/>
</dbReference>
<dbReference type="GO" id="GO:0031297">
    <property type="term" value="P:replication fork processing"/>
    <property type="evidence" value="ECO:0007669"/>
    <property type="project" value="UniProtKB-UniRule"/>
</dbReference>
<dbReference type="GO" id="GO:0000076">
    <property type="term" value="P:DNA replication checkpoint signaling"/>
    <property type="evidence" value="ECO:0007669"/>
    <property type="project" value="UniProtKB-UniRule"/>
</dbReference>
<feature type="region of interest" description="Disordered" evidence="7">
    <location>
        <begin position="48"/>
        <end position="98"/>
    </location>
</feature>
<name>A0A7J6ST98_PEROL</name>
<feature type="region of interest" description="Disordered" evidence="7">
    <location>
        <begin position="188"/>
        <end position="308"/>
    </location>
</feature>
<proteinExistence type="inferred from homology"/>
<dbReference type="PANTHER" id="PTHR13220">
    <property type="entry name" value="TIMELESS INTERACTING-RELATED"/>
    <property type="match status" value="1"/>
</dbReference>
<feature type="compositionally biased region" description="Low complexity" evidence="7">
    <location>
        <begin position="288"/>
        <end position="298"/>
    </location>
</feature>
<evidence type="ECO:0000259" key="9">
    <source>
        <dbReference type="Pfam" id="PF07962"/>
    </source>
</evidence>
<organism evidence="10 11">
    <name type="scientific">Perkinsus olseni</name>
    <name type="common">Perkinsus atlanticus</name>
    <dbReference type="NCBI Taxonomy" id="32597"/>
    <lineage>
        <taxon>Eukaryota</taxon>
        <taxon>Sar</taxon>
        <taxon>Alveolata</taxon>
        <taxon>Perkinsozoa</taxon>
        <taxon>Perkinsea</taxon>
        <taxon>Perkinsida</taxon>
        <taxon>Perkinsidae</taxon>
        <taxon>Perkinsus</taxon>
    </lineage>
</organism>
<reference evidence="10 11" key="1">
    <citation type="submission" date="2020-04" db="EMBL/GenBank/DDBJ databases">
        <title>Perkinsus olseni comparative genomics.</title>
        <authorList>
            <person name="Bogema D.R."/>
        </authorList>
    </citation>
    <scope>NUCLEOTIDE SEQUENCE [LARGE SCALE GENOMIC DNA]</scope>
    <source>
        <strain evidence="10">ATCC PRA-205</strain>
    </source>
</reference>
<sequence>MPHHYYCLCVLFHPFIPALVFVVWGGIAVSSSYMLSVGVRRAAAAAADDDDDVDMMDREAADDGDQDQQNMEEAGDEGNQDPTPAAAAPPKRKVNRRPKLTADRLLDDEHGLKCVMQDFEKSITFTGDTIRDLDTVILNYGAWAGRLYPYGMPLADFARTCETELYPEIKRRRIYDFRLDYVRRKGRFGPLEGEGGGGSASNSTAEAEPSNANEVDEAVDGLIGGGNDDANGGGGGGVENNSPPQPVKLTPEEMRLRMEANRLKALERRRLKEQQQQQHEEEQHHPQPGDGEQQQGGEQHQHQHHKSA</sequence>
<feature type="transmembrane region" description="Helical" evidence="8">
    <location>
        <begin position="5"/>
        <end position="27"/>
    </location>
</feature>
<keyword evidence="3 6" id="KW-0227">DNA damage</keyword>
<dbReference type="InterPro" id="IPR012923">
    <property type="entry name" value="Csm3"/>
</dbReference>
<comment type="function">
    <text evidence="6">Plays an important role in the control of DNA replication and the maintenance of replication fork stability.</text>
</comment>
<dbReference type="GO" id="GO:0043111">
    <property type="term" value="P:replication fork arrest"/>
    <property type="evidence" value="ECO:0007669"/>
    <property type="project" value="TreeGrafter"/>
</dbReference>
<dbReference type="GO" id="GO:0006974">
    <property type="term" value="P:DNA damage response"/>
    <property type="evidence" value="ECO:0007669"/>
    <property type="project" value="UniProtKB-KW"/>
</dbReference>
<keyword evidence="4 6" id="KW-0539">Nucleus</keyword>
<evidence type="ECO:0000256" key="7">
    <source>
        <dbReference type="SAM" id="MobiDB-lite"/>
    </source>
</evidence>
<evidence type="ECO:0000313" key="10">
    <source>
        <dbReference type="EMBL" id="KAF4736159.1"/>
    </source>
</evidence>
<keyword evidence="8" id="KW-1133">Transmembrane helix</keyword>
<keyword evidence="5 6" id="KW-0131">Cell cycle</keyword>
<keyword evidence="8" id="KW-0472">Membrane</keyword>
<feature type="compositionally biased region" description="Gly residues" evidence="7">
    <location>
        <begin position="222"/>
        <end position="238"/>
    </location>
</feature>
<comment type="caution">
    <text evidence="10">The sequence shown here is derived from an EMBL/GenBank/DDBJ whole genome shotgun (WGS) entry which is preliminary data.</text>
</comment>
<feature type="compositionally biased region" description="Basic and acidic residues" evidence="7">
    <location>
        <begin position="250"/>
        <end position="287"/>
    </location>
</feature>
<evidence type="ECO:0000256" key="5">
    <source>
        <dbReference type="ARBA" id="ARBA00023306"/>
    </source>
</evidence>
<dbReference type="EMBL" id="JABANM010012349">
    <property type="protein sequence ID" value="KAF4736159.1"/>
    <property type="molecule type" value="Genomic_DNA"/>
</dbReference>
<protein>
    <recommendedName>
        <fullName evidence="9">Chromosome segregation in meiosis protein 3 domain-containing protein</fullName>
    </recommendedName>
</protein>
<dbReference type="InterPro" id="IPR040038">
    <property type="entry name" value="TIPIN/Csm3/Swi3"/>
</dbReference>
<evidence type="ECO:0000256" key="3">
    <source>
        <dbReference type="ARBA" id="ARBA00022763"/>
    </source>
</evidence>
<evidence type="ECO:0000256" key="4">
    <source>
        <dbReference type="ARBA" id="ARBA00023242"/>
    </source>
</evidence>
<evidence type="ECO:0000256" key="1">
    <source>
        <dbReference type="ARBA" id="ARBA00004123"/>
    </source>
</evidence>
<evidence type="ECO:0000256" key="8">
    <source>
        <dbReference type="SAM" id="Phobius"/>
    </source>
</evidence>
<dbReference type="PANTHER" id="PTHR13220:SF11">
    <property type="entry name" value="TIMELESS-INTERACTING PROTEIN"/>
    <property type="match status" value="1"/>
</dbReference>
<evidence type="ECO:0000313" key="11">
    <source>
        <dbReference type="Proteomes" id="UP000574390"/>
    </source>
</evidence>
<comment type="subcellular location">
    <subcellularLocation>
        <location evidence="1 6">Nucleus</location>
    </subcellularLocation>
</comment>
<dbReference type="GO" id="GO:0031298">
    <property type="term" value="C:replication fork protection complex"/>
    <property type="evidence" value="ECO:0007669"/>
    <property type="project" value="TreeGrafter"/>
</dbReference>
<evidence type="ECO:0000256" key="2">
    <source>
        <dbReference type="ARBA" id="ARBA00006075"/>
    </source>
</evidence>
<gene>
    <name evidence="10" type="ORF">FOZ62_026595</name>
</gene>
<comment type="similarity">
    <text evidence="2 6">Belongs to the CSM3 family.</text>
</comment>
<dbReference type="Pfam" id="PF07962">
    <property type="entry name" value="Swi3"/>
    <property type="match status" value="1"/>
</dbReference>
<dbReference type="AlphaFoldDB" id="A0A7J6ST98"/>
<accession>A0A7J6ST98</accession>